<dbReference type="Proteomes" id="UP000321805">
    <property type="component" value="Chromosome"/>
</dbReference>
<gene>
    <name evidence="3" type="ORF">FSW04_17585</name>
</gene>
<evidence type="ECO:0000313" key="4">
    <source>
        <dbReference type="Proteomes" id="UP000321805"/>
    </source>
</evidence>
<feature type="region of interest" description="Disordered" evidence="1">
    <location>
        <begin position="154"/>
        <end position="191"/>
    </location>
</feature>
<dbReference type="Gene3D" id="2.60.120.380">
    <property type="match status" value="1"/>
</dbReference>
<dbReference type="AlphaFoldDB" id="A0A5B8U866"/>
<dbReference type="EMBL" id="CP042430">
    <property type="protein sequence ID" value="QEC49210.1"/>
    <property type="molecule type" value="Genomic_DNA"/>
</dbReference>
<evidence type="ECO:0000256" key="1">
    <source>
        <dbReference type="SAM" id="MobiDB-lite"/>
    </source>
</evidence>
<evidence type="ECO:0000313" key="3">
    <source>
        <dbReference type="EMBL" id="QEC49210.1"/>
    </source>
</evidence>
<keyword evidence="4" id="KW-1185">Reference proteome</keyword>
<feature type="compositionally biased region" description="Low complexity" evidence="1">
    <location>
        <begin position="174"/>
        <end position="189"/>
    </location>
</feature>
<proteinExistence type="predicted"/>
<dbReference type="KEGG" id="bsol:FSW04_17585"/>
<feature type="chain" id="PRO_5023095189" description="Peptidase C-terminal archaeal/bacterial domain-containing protein" evidence="2">
    <location>
        <begin position="27"/>
        <end position="244"/>
    </location>
</feature>
<protein>
    <recommendedName>
        <fullName evidence="5">Peptidase C-terminal archaeal/bacterial domain-containing protein</fullName>
    </recommendedName>
</protein>
<evidence type="ECO:0000256" key="2">
    <source>
        <dbReference type="SAM" id="SignalP"/>
    </source>
</evidence>
<reference evidence="3 4" key="1">
    <citation type="journal article" date="2018" name="J. Microbiol.">
        <title>Baekduia soli gen. nov., sp. nov., a novel bacterium isolated from the soil of Baekdu Mountain and proposal of a novel family name, Baekduiaceae fam. nov.</title>
        <authorList>
            <person name="An D.S."/>
            <person name="Siddiqi M.Z."/>
            <person name="Kim K.H."/>
            <person name="Yu H.S."/>
            <person name="Im W.T."/>
        </authorList>
    </citation>
    <scope>NUCLEOTIDE SEQUENCE [LARGE SCALE GENOMIC DNA]</scope>
    <source>
        <strain evidence="3 4">BR7-21</strain>
    </source>
</reference>
<organism evidence="3 4">
    <name type="scientific">Baekduia soli</name>
    <dbReference type="NCBI Taxonomy" id="496014"/>
    <lineage>
        <taxon>Bacteria</taxon>
        <taxon>Bacillati</taxon>
        <taxon>Actinomycetota</taxon>
        <taxon>Thermoleophilia</taxon>
        <taxon>Solirubrobacterales</taxon>
        <taxon>Baekduiaceae</taxon>
        <taxon>Baekduia</taxon>
    </lineage>
</organism>
<accession>A0A5B8U866</accession>
<sequence>MPVHHAASLVAVLVAVALALPGGAGAAVPIAEPDDSPSAATGPLQPGVAYTGQTDSNTDEDWLYISAGPGAAQVTVSVSQSARGTCTDDADGAFATLYGANPGVSDPLGQAMGAGAGAAKQFTVAVTGPATYWLSVGTSCAPGAPWQVQVDSTGTLTSAPAGDPSAVAPPSPTGSPAASSPSMKSPARCARARRSTRRWEGYVAAHRRALRRTRDARARRLLRRILTLERTTLRHVRARAALTC</sequence>
<name>A0A5B8U866_9ACTN</name>
<evidence type="ECO:0008006" key="5">
    <source>
        <dbReference type="Google" id="ProtNLM"/>
    </source>
</evidence>
<dbReference type="RefSeq" id="WP_146921573.1">
    <property type="nucleotide sequence ID" value="NZ_CP042430.1"/>
</dbReference>
<feature type="region of interest" description="Disordered" evidence="1">
    <location>
        <begin position="32"/>
        <end position="53"/>
    </location>
</feature>
<keyword evidence="2" id="KW-0732">Signal</keyword>
<feature type="signal peptide" evidence="2">
    <location>
        <begin position="1"/>
        <end position="26"/>
    </location>
</feature>